<protein>
    <submittedName>
        <fullName evidence="1">Uncharacterized protein</fullName>
    </submittedName>
</protein>
<dbReference type="AlphaFoldDB" id="A0A392SFG4"/>
<sequence length="81" mass="8897">AILSSRGTFGLKNIIFGFLRCAPNGAALRAVCCVVAVYFRTAALRARWSCNARSMCRICAIFFGRLRCAQEVLRHAPCTVV</sequence>
<accession>A0A392SFG4</accession>
<organism evidence="1 2">
    <name type="scientific">Trifolium medium</name>
    <dbReference type="NCBI Taxonomy" id="97028"/>
    <lineage>
        <taxon>Eukaryota</taxon>
        <taxon>Viridiplantae</taxon>
        <taxon>Streptophyta</taxon>
        <taxon>Embryophyta</taxon>
        <taxon>Tracheophyta</taxon>
        <taxon>Spermatophyta</taxon>
        <taxon>Magnoliopsida</taxon>
        <taxon>eudicotyledons</taxon>
        <taxon>Gunneridae</taxon>
        <taxon>Pentapetalae</taxon>
        <taxon>rosids</taxon>
        <taxon>fabids</taxon>
        <taxon>Fabales</taxon>
        <taxon>Fabaceae</taxon>
        <taxon>Papilionoideae</taxon>
        <taxon>50 kb inversion clade</taxon>
        <taxon>NPAAA clade</taxon>
        <taxon>Hologalegina</taxon>
        <taxon>IRL clade</taxon>
        <taxon>Trifolieae</taxon>
        <taxon>Trifolium</taxon>
    </lineage>
</organism>
<feature type="non-terminal residue" evidence="1">
    <location>
        <position position="1"/>
    </location>
</feature>
<evidence type="ECO:0000313" key="2">
    <source>
        <dbReference type="Proteomes" id="UP000265520"/>
    </source>
</evidence>
<evidence type="ECO:0000313" key="1">
    <source>
        <dbReference type="EMBL" id="MCI47147.1"/>
    </source>
</evidence>
<proteinExistence type="predicted"/>
<comment type="caution">
    <text evidence="1">The sequence shown here is derived from an EMBL/GenBank/DDBJ whole genome shotgun (WGS) entry which is preliminary data.</text>
</comment>
<reference evidence="1 2" key="1">
    <citation type="journal article" date="2018" name="Front. Plant Sci.">
        <title>Red Clover (Trifolium pratense) and Zigzag Clover (T. medium) - A Picture of Genomic Similarities and Differences.</title>
        <authorList>
            <person name="Dluhosova J."/>
            <person name="Istvanek J."/>
            <person name="Nedelnik J."/>
            <person name="Repkova J."/>
        </authorList>
    </citation>
    <scope>NUCLEOTIDE SEQUENCE [LARGE SCALE GENOMIC DNA]</scope>
    <source>
        <strain evidence="2">cv. 10/8</strain>
        <tissue evidence="1">Leaf</tissue>
    </source>
</reference>
<dbReference type="EMBL" id="LXQA010367975">
    <property type="protein sequence ID" value="MCI47147.1"/>
    <property type="molecule type" value="Genomic_DNA"/>
</dbReference>
<dbReference type="Proteomes" id="UP000265520">
    <property type="component" value="Unassembled WGS sequence"/>
</dbReference>
<name>A0A392SFG4_9FABA</name>
<keyword evidence="2" id="KW-1185">Reference proteome</keyword>